<dbReference type="AlphaFoldDB" id="F2URL4"/>
<gene>
    <name evidence="2" type="ORF">PTSG_10525</name>
</gene>
<reference evidence="2" key="1">
    <citation type="submission" date="2009-08" db="EMBL/GenBank/DDBJ databases">
        <title>Annotation of Salpingoeca rosetta.</title>
        <authorList>
            <consortium name="The Broad Institute Genome Sequencing Platform"/>
            <person name="Russ C."/>
            <person name="Cuomo C."/>
            <person name="Burger G."/>
            <person name="Gray M.W."/>
            <person name="Holland P.W.H."/>
            <person name="King N."/>
            <person name="Lang F.B.F."/>
            <person name="Roger A.J."/>
            <person name="Ruiz-Trillo I."/>
            <person name="Young S.K."/>
            <person name="Zeng Q."/>
            <person name="Gargeya S."/>
            <person name="Alvarado L."/>
            <person name="Berlin A."/>
            <person name="Chapman S.B."/>
            <person name="Chen Z."/>
            <person name="Freedman E."/>
            <person name="Gellesch M."/>
            <person name="Goldberg J."/>
            <person name="Griggs A."/>
            <person name="Gujja S."/>
            <person name="Heilman E."/>
            <person name="Heiman D."/>
            <person name="Howarth C."/>
            <person name="Mehta T."/>
            <person name="Neiman D."/>
            <person name="Pearson M."/>
            <person name="Roberts A."/>
            <person name="Saif S."/>
            <person name="Shea T."/>
            <person name="Shenoy N."/>
            <person name="Sisk P."/>
            <person name="Stolte C."/>
            <person name="Sykes S."/>
            <person name="White J."/>
            <person name="Yandava C."/>
            <person name="Haas B."/>
            <person name="Nusbaum C."/>
            <person name="Birren B."/>
        </authorList>
    </citation>
    <scope>NUCLEOTIDE SEQUENCE [LARGE SCALE GENOMIC DNA]</scope>
    <source>
        <strain evidence="2">ATCC 50818</strain>
    </source>
</reference>
<protein>
    <submittedName>
        <fullName evidence="2">Uncharacterized protein</fullName>
    </submittedName>
</protein>
<dbReference type="RefSeq" id="XP_004988059.1">
    <property type="nucleotide sequence ID" value="XM_004988002.1"/>
</dbReference>
<keyword evidence="3" id="KW-1185">Reference proteome</keyword>
<feature type="compositionally biased region" description="Basic and acidic residues" evidence="1">
    <location>
        <begin position="206"/>
        <end position="219"/>
    </location>
</feature>
<accession>F2URL4</accession>
<dbReference type="InParanoid" id="F2URL4"/>
<evidence type="ECO:0000256" key="1">
    <source>
        <dbReference type="SAM" id="MobiDB-lite"/>
    </source>
</evidence>
<dbReference type="GeneID" id="16068585"/>
<dbReference type="EMBL" id="GL832992">
    <property type="protein sequence ID" value="EGD80269.1"/>
    <property type="molecule type" value="Genomic_DNA"/>
</dbReference>
<feature type="compositionally biased region" description="Low complexity" evidence="1">
    <location>
        <begin position="222"/>
        <end position="248"/>
    </location>
</feature>
<feature type="region of interest" description="Disordered" evidence="1">
    <location>
        <begin position="206"/>
        <end position="251"/>
    </location>
</feature>
<evidence type="ECO:0000313" key="3">
    <source>
        <dbReference type="Proteomes" id="UP000007799"/>
    </source>
</evidence>
<name>F2URL4_SALR5</name>
<dbReference type="KEGG" id="sre:PTSG_10525"/>
<dbReference type="Proteomes" id="UP000007799">
    <property type="component" value="Unassembled WGS sequence"/>
</dbReference>
<proteinExistence type="predicted"/>
<organism evidence="3">
    <name type="scientific">Salpingoeca rosetta (strain ATCC 50818 / BSB-021)</name>
    <dbReference type="NCBI Taxonomy" id="946362"/>
    <lineage>
        <taxon>Eukaryota</taxon>
        <taxon>Choanoflagellata</taxon>
        <taxon>Craspedida</taxon>
        <taxon>Salpingoecidae</taxon>
        <taxon>Salpingoeca</taxon>
    </lineage>
</organism>
<evidence type="ECO:0000313" key="2">
    <source>
        <dbReference type="EMBL" id="EGD80269.1"/>
    </source>
</evidence>
<sequence length="736" mass="81655">MNDGAAWALVAETLVLEAEQEAKYKGTGVFGGQLDSKPQECPPRDVARAYFNLMLTCRELYHDLPWAMPKWCLSTVFTKSTNVWNRQSRTTEHWVDAFQRDLLVPAHAATTSAMMALAMAMPATALPLQEDDTAHVVVWLENRFLAYCWLGVAWKSTCTFLRSRLQSPPQTQGFWHRFARSGHVTYTSLEDVESWAADVNQALDASEHDSSVHGADASKQEGGTSTSTDAGGTSTRSAQPQHSQKQQQHVGDRVTVTAAFAPALFSLTAEFMCQGDADRWHELRTSLLANSRGVDVNLVIQSPLESLSACHIDFLDIQSTEIGHVTIHDVKRVTWCARNQRTLRGDIQDVQRFELSDSTSISDLGMLNAGIPEIRLARLYGRSLDLSPLLGVEKLGVVGAHLSGDDAVVTAAQHLSLRQVQLQNDKLDGTRITLAHMLAVPRLLHLPNATHIELRLQSKVKKFTCPTRVDRIVIADETPFTMPQLPDFVHANVLALKLFRRALSREFLVDLGRRTDKLVLKDCVRNVSALNGIPDHVHVCVDGVNVDGPVPPCVKELHGLVKGELHCEWVGPAVQSLTLHGRFQYPMHGIHLLSDRQYLRLTSCTLDQDIARCHRASLHSCCGRVGFTSIGTLFLDELTVRAAPAQHVPIIAPSNVVSDGPGSLSITGCREVFNCHLHKCAIMEFDCFQGIQRLVLQSCAFDNMHGLSDIGCVVLRNCYSTNYHWRWPDVSLVNRF</sequence>